<dbReference type="PANTHER" id="PTHR30204:SF94">
    <property type="entry name" value="HEAVY METAL-DEPENDENT TRANSCRIPTIONAL REGULATOR HI_0293-RELATED"/>
    <property type="match status" value="1"/>
</dbReference>
<dbReference type="InterPro" id="IPR047057">
    <property type="entry name" value="MerR_fam"/>
</dbReference>
<dbReference type="SUPFAM" id="SSF46955">
    <property type="entry name" value="Putative DNA-binding domain"/>
    <property type="match status" value="1"/>
</dbReference>
<dbReference type="Pfam" id="PF13411">
    <property type="entry name" value="MerR_1"/>
    <property type="match status" value="1"/>
</dbReference>
<dbReference type="Gene3D" id="1.10.1660.10">
    <property type="match status" value="1"/>
</dbReference>
<feature type="domain" description="HTH merR-type" evidence="4">
    <location>
        <begin position="4"/>
        <end position="73"/>
    </location>
</feature>
<dbReference type="OrthoDB" id="9791488at2"/>
<evidence type="ECO:0000259" key="4">
    <source>
        <dbReference type="PROSITE" id="PS50937"/>
    </source>
</evidence>
<gene>
    <name evidence="5" type="primary">zntR</name>
    <name evidence="5" type="ORF">HG66A1_16600</name>
</gene>
<keyword evidence="3" id="KW-0804">Transcription</keyword>
<protein>
    <submittedName>
        <fullName evidence="5">HTH-type transcriptional regulator ZntR</fullName>
    </submittedName>
</protein>
<dbReference type="Proteomes" id="UP000320421">
    <property type="component" value="Chromosome"/>
</dbReference>
<dbReference type="GO" id="GO:0003700">
    <property type="term" value="F:DNA-binding transcription factor activity"/>
    <property type="evidence" value="ECO:0007669"/>
    <property type="project" value="InterPro"/>
</dbReference>
<evidence type="ECO:0000256" key="3">
    <source>
        <dbReference type="ARBA" id="ARBA00023163"/>
    </source>
</evidence>
<dbReference type="RefSeq" id="WP_145181894.1">
    <property type="nucleotide sequence ID" value="NZ_CP036266.1"/>
</dbReference>
<keyword evidence="1" id="KW-0805">Transcription regulation</keyword>
<evidence type="ECO:0000313" key="6">
    <source>
        <dbReference type="Proteomes" id="UP000320421"/>
    </source>
</evidence>
<evidence type="ECO:0000256" key="2">
    <source>
        <dbReference type="ARBA" id="ARBA00023125"/>
    </source>
</evidence>
<sequence>MARQFTISQVAKSAKLPTTTVRYYERVGLVEPDDRSAGNYRLYSEESLRKLKFIRAAQAVGFTLDDIKALLDRPDDQNSACEDVQRLIEKRLSDIKQKLKDLRHVQRVLQTSLNQCREFQSAECCHVLKTLEAAAKK</sequence>
<dbReference type="PROSITE" id="PS50937">
    <property type="entry name" value="HTH_MERR_2"/>
    <property type="match status" value="1"/>
</dbReference>
<dbReference type="AlphaFoldDB" id="A0A517PKK7"/>
<dbReference type="GO" id="GO:0003677">
    <property type="term" value="F:DNA binding"/>
    <property type="evidence" value="ECO:0007669"/>
    <property type="project" value="UniProtKB-KW"/>
</dbReference>
<dbReference type="PANTHER" id="PTHR30204">
    <property type="entry name" value="REDOX-CYCLING DRUG-SENSING TRANSCRIPTIONAL ACTIVATOR SOXR"/>
    <property type="match status" value="1"/>
</dbReference>
<dbReference type="EMBL" id="CP036266">
    <property type="protein sequence ID" value="QDT19892.1"/>
    <property type="molecule type" value="Genomic_DNA"/>
</dbReference>
<reference evidence="5 6" key="1">
    <citation type="submission" date="2019-02" db="EMBL/GenBank/DDBJ databases">
        <title>Deep-cultivation of Planctomycetes and their phenomic and genomic characterization uncovers novel biology.</title>
        <authorList>
            <person name="Wiegand S."/>
            <person name="Jogler M."/>
            <person name="Boedeker C."/>
            <person name="Pinto D."/>
            <person name="Vollmers J."/>
            <person name="Rivas-Marin E."/>
            <person name="Kohn T."/>
            <person name="Peeters S.H."/>
            <person name="Heuer A."/>
            <person name="Rast P."/>
            <person name="Oberbeckmann S."/>
            <person name="Bunk B."/>
            <person name="Jeske O."/>
            <person name="Meyerdierks A."/>
            <person name="Storesund J.E."/>
            <person name="Kallscheuer N."/>
            <person name="Luecker S."/>
            <person name="Lage O.M."/>
            <person name="Pohl T."/>
            <person name="Merkel B.J."/>
            <person name="Hornburger P."/>
            <person name="Mueller R.-W."/>
            <person name="Bruemmer F."/>
            <person name="Labrenz M."/>
            <person name="Spormann A.M."/>
            <person name="Op den Camp H."/>
            <person name="Overmann J."/>
            <person name="Amann R."/>
            <person name="Jetten M.S.M."/>
            <person name="Mascher T."/>
            <person name="Medema M.H."/>
            <person name="Devos D.P."/>
            <person name="Kaster A.-K."/>
            <person name="Ovreas L."/>
            <person name="Rohde M."/>
            <person name="Galperin M.Y."/>
            <person name="Jogler C."/>
        </authorList>
    </citation>
    <scope>NUCLEOTIDE SEQUENCE [LARGE SCALE GENOMIC DNA]</scope>
    <source>
        <strain evidence="5 6">HG66A1</strain>
    </source>
</reference>
<name>A0A517PKK7_9PLAN</name>
<dbReference type="PRINTS" id="PR00040">
    <property type="entry name" value="HTHMERR"/>
</dbReference>
<accession>A0A517PKK7</accession>
<evidence type="ECO:0000313" key="5">
    <source>
        <dbReference type="EMBL" id="QDT19892.1"/>
    </source>
</evidence>
<keyword evidence="6" id="KW-1185">Reference proteome</keyword>
<dbReference type="InterPro" id="IPR009061">
    <property type="entry name" value="DNA-bd_dom_put_sf"/>
</dbReference>
<keyword evidence="2" id="KW-0238">DNA-binding</keyword>
<proteinExistence type="predicted"/>
<organism evidence="5 6">
    <name type="scientific">Gimesia chilikensis</name>
    <dbReference type="NCBI Taxonomy" id="2605989"/>
    <lineage>
        <taxon>Bacteria</taxon>
        <taxon>Pseudomonadati</taxon>
        <taxon>Planctomycetota</taxon>
        <taxon>Planctomycetia</taxon>
        <taxon>Planctomycetales</taxon>
        <taxon>Planctomycetaceae</taxon>
        <taxon>Gimesia</taxon>
    </lineage>
</organism>
<evidence type="ECO:0000256" key="1">
    <source>
        <dbReference type="ARBA" id="ARBA00023015"/>
    </source>
</evidence>
<dbReference type="SMART" id="SM00422">
    <property type="entry name" value="HTH_MERR"/>
    <property type="match status" value="1"/>
</dbReference>
<dbReference type="InterPro" id="IPR000551">
    <property type="entry name" value="MerR-type_HTH_dom"/>
</dbReference>